<dbReference type="PANTHER" id="PTHR11228:SF7">
    <property type="entry name" value="PQQA PEPTIDE CYCLASE"/>
    <property type="match status" value="1"/>
</dbReference>
<dbReference type="SFLD" id="SFLDS00029">
    <property type="entry name" value="Radical_SAM"/>
    <property type="match status" value="1"/>
</dbReference>
<evidence type="ECO:0000256" key="4">
    <source>
        <dbReference type="ARBA" id="ARBA00023004"/>
    </source>
</evidence>
<name>A0A0D6P8T9_9PROT</name>
<dbReference type="EMBL" id="BANB01000450">
    <property type="protein sequence ID" value="GAN77761.1"/>
    <property type="molecule type" value="Genomic_DNA"/>
</dbReference>
<dbReference type="Gene3D" id="3.20.20.70">
    <property type="entry name" value="Aldolase class I"/>
    <property type="match status" value="1"/>
</dbReference>
<protein>
    <submittedName>
        <fullName evidence="8">Radical SAM domain protein</fullName>
    </submittedName>
</protein>
<dbReference type="Proteomes" id="UP000032680">
    <property type="component" value="Unassembled WGS sequence"/>
</dbReference>
<dbReference type="OrthoDB" id="9810775at2"/>
<evidence type="ECO:0000259" key="7">
    <source>
        <dbReference type="Pfam" id="PF04055"/>
    </source>
</evidence>
<dbReference type="Pfam" id="PF04055">
    <property type="entry name" value="Radical_SAM"/>
    <property type="match status" value="1"/>
</dbReference>
<keyword evidence="9" id="KW-1185">Reference proteome</keyword>
<evidence type="ECO:0000256" key="2">
    <source>
        <dbReference type="ARBA" id="ARBA00022691"/>
    </source>
</evidence>
<evidence type="ECO:0000313" key="8">
    <source>
        <dbReference type="EMBL" id="GAN77761.1"/>
    </source>
</evidence>
<dbReference type="SFLD" id="SFLDG01067">
    <property type="entry name" value="SPASM/twitch_domain_containing"/>
    <property type="match status" value="1"/>
</dbReference>
<comment type="caution">
    <text evidence="8">The sequence shown here is derived from an EMBL/GenBank/DDBJ whole genome shotgun (WGS) entry which is preliminary data.</text>
</comment>
<dbReference type="AlphaFoldDB" id="A0A0D6P8T9"/>
<reference evidence="8 9" key="1">
    <citation type="submission" date="2012-11" db="EMBL/GenBank/DDBJ databases">
        <title>Whole genome sequence of Acidisphaera rubrifaciens HS-AP3.</title>
        <authorList>
            <person name="Azuma Y."/>
            <person name="Higashiura N."/>
            <person name="Hirakawa H."/>
            <person name="Matsushita K."/>
        </authorList>
    </citation>
    <scope>NUCLEOTIDE SEQUENCE [LARGE SCALE GENOMIC DNA]</scope>
    <source>
        <strain evidence="8 9">HS-AP3</strain>
    </source>
</reference>
<sequence>MTRPDALPAAPPPLAPGKFRDPYVTARGETRATVAPATLRTLWINTGTLCNITCANCYIESSPRNDALVYPTVADILPYLDEAAALGTGEIGFTGGEPFMNRHLPAMLDAVLERGFRALVLTNAMKPMRNHEDALRAVGARAGGRLTLRVSLDHYAAERHDVERGAGSFAQALDGLAWLSRNGFIVHVAGRSAFGEGEGAMRAGYAALFAAHGIPIDADDPVALMLFPEMDARVDVPEITTACWGILGKRPDAVMCATSRMVVKRRGADAPTVVACTLLPYDPQFDLGPTLAGALRPVALNHPHCAKFCVLGGAACAA</sequence>
<dbReference type="GO" id="GO:0003824">
    <property type="term" value="F:catalytic activity"/>
    <property type="evidence" value="ECO:0007669"/>
    <property type="project" value="InterPro"/>
</dbReference>
<keyword evidence="5" id="KW-0411">Iron-sulfur</keyword>
<comment type="cofactor">
    <cofactor evidence="1">
        <name>[4Fe-4S] cluster</name>
        <dbReference type="ChEBI" id="CHEBI:49883"/>
    </cofactor>
</comment>
<feature type="region of interest" description="Disordered" evidence="6">
    <location>
        <begin position="1"/>
        <end position="21"/>
    </location>
</feature>
<gene>
    <name evidence="8" type="ORF">Asru_0450_03</name>
</gene>
<keyword evidence="4" id="KW-0408">Iron</keyword>
<evidence type="ECO:0000313" key="9">
    <source>
        <dbReference type="Proteomes" id="UP000032680"/>
    </source>
</evidence>
<dbReference type="InterPro" id="IPR058240">
    <property type="entry name" value="rSAM_sf"/>
</dbReference>
<dbReference type="SUPFAM" id="SSF102114">
    <property type="entry name" value="Radical SAM enzymes"/>
    <property type="match status" value="1"/>
</dbReference>
<proteinExistence type="predicted"/>
<dbReference type="PANTHER" id="PTHR11228">
    <property type="entry name" value="RADICAL SAM DOMAIN PROTEIN"/>
    <property type="match status" value="1"/>
</dbReference>
<evidence type="ECO:0000256" key="6">
    <source>
        <dbReference type="SAM" id="MobiDB-lite"/>
    </source>
</evidence>
<evidence type="ECO:0000256" key="3">
    <source>
        <dbReference type="ARBA" id="ARBA00022723"/>
    </source>
</evidence>
<dbReference type="RefSeq" id="WP_048861985.1">
    <property type="nucleotide sequence ID" value="NZ_BANB01000450.1"/>
</dbReference>
<dbReference type="InterPro" id="IPR007197">
    <property type="entry name" value="rSAM"/>
</dbReference>
<organism evidence="8 9">
    <name type="scientific">Acidisphaera rubrifaciens HS-AP3</name>
    <dbReference type="NCBI Taxonomy" id="1231350"/>
    <lineage>
        <taxon>Bacteria</taxon>
        <taxon>Pseudomonadati</taxon>
        <taxon>Pseudomonadota</taxon>
        <taxon>Alphaproteobacteria</taxon>
        <taxon>Acetobacterales</taxon>
        <taxon>Acetobacteraceae</taxon>
        <taxon>Acidisphaera</taxon>
    </lineage>
</organism>
<dbReference type="InterPro" id="IPR013785">
    <property type="entry name" value="Aldolase_TIM"/>
</dbReference>
<evidence type="ECO:0000256" key="5">
    <source>
        <dbReference type="ARBA" id="ARBA00023014"/>
    </source>
</evidence>
<evidence type="ECO:0000256" key="1">
    <source>
        <dbReference type="ARBA" id="ARBA00001966"/>
    </source>
</evidence>
<dbReference type="GO" id="GO:0051536">
    <property type="term" value="F:iron-sulfur cluster binding"/>
    <property type="evidence" value="ECO:0007669"/>
    <property type="project" value="UniProtKB-KW"/>
</dbReference>
<dbReference type="InterPro" id="IPR050377">
    <property type="entry name" value="Radical_SAM_PqqE_MftC-like"/>
</dbReference>
<dbReference type="GO" id="GO:0046872">
    <property type="term" value="F:metal ion binding"/>
    <property type="evidence" value="ECO:0007669"/>
    <property type="project" value="UniProtKB-KW"/>
</dbReference>
<accession>A0A0D6P8T9</accession>
<dbReference type="CDD" id="cd01335">
    <property type="entry name" value="Radical_SAM"/>
    <property type="match status" value="1"/>
</dbReference>
<keyword evidence="3" id="KW-0479">Metal-binding</keyword>
<feature type="domain" description="Radical SAM core" evidence="7">
    <location>
        <begin position="44"/>
        <end position="193"/>
    </location>
</feature>
<keyword evidence="2" id="KW-0949">S-adenosyl-L-methionine</keyword>